<name>A0ABV2LY55_9FLAO</name>
<dbReference type="EMBL" id="JBEPMO010000013">
    <property type="protein sequence ID" value="MET3732482.1"/>
    <property type="molecule type" value="Genomic_DNA"/>
</dbReference>
<keyword evidence="1" id="KW-0732">Signal</keyword>
<protein>
    <recommendedName>
        <fullName evidence="4">WG containing repeat-containing protein</fullName>
    </recommendedName>
</protein>
<dbReference type="Proteomes" id="UP001549146">
    <property type="component" value="Unassembled WGS sequence"/>
</dbReference>
<evidence type="ECO:0000256" key="1">
    <source>
        <dbReference type="SAM" id="SignalP"/>
    </source>
</evidence>
<keyword evidence="3" id="KW-1185">Reference proteome</keyword>
<evidence type="ECO:0000313" key="3">
    <source>
        <dbReference type="Proteomes" id="UP001549146"/>
    </source>
</evidence>
<feature type="chain" id="PRO_5046671470" description="WG containing repeat-containing protein" evidence="1">
    <location>
        <begin position="23"/>
        <end position="472"/>
    </location>
</feature>
<comment type="caution">
    <text evidence="2">The sequence shown here is derived from an EMBL/GenBank/DDBJ whole genome shotgun (WGS) entry which is preliminary data.</text>
</comment>
<gene>
    <name evidence="2" type="ORF">ABID46_002071</name>
</gene>
<proteinExistence type="predicted"/>
<accession>A0ABV2LY55</accession>
<evidence type="ECO:0008006" key="4">
    <source>
        <dbReference type="Google" id="ProtNLM"/>
    </source>
</evidence>
<reference evidence="2 3" key="1">
    <citation type="submission" date="2024-06" db="EMBL/GenBank/DDBJ databases">
        <title>Genomic Encyclopedia of Type Strains, Phase IV (KMG-IV): sequencing the most valuable type-strain genomes for metagenomic binning, comparative biology and taxonomic classification.</title>
        <authorList>
            <person name="Goeker M."/>
        </authorList>
    </citation>
    <scope>NUCLEOTIDE SEQUENCE [LARGE SCALE GENOMIC DNA]</scope>
    <source>
        <strain evidence="2 3">DSM 29388</strain>
    </source>
</reference>
<evidence type="ECO:0000313" key="2">
    <source>
        <dbReference type="EMBL" id="MET3732482.1"/>
    </source>
</evidence>
<feature type="signal peptide" evidence="1">
    <location>
        <begin position="1"/>
        <end position="22"/>
    </location>
</feature>
<sequence length="472" mass="54255">MKKRIPFLITLFFMIISSTTHAQKSNYCDALKEQFYQAVKNGYLSGIDYTYYKLLSICDVSLFETNQVSEAFGSKGYQLQMNPDLTYRVVGYTESIANSNLDPITFDQLEQNHPIRTKYTTVQDFLKSLQLDLDDLPLEPHFIPGLHAAWIHQYGGDKVIHIDQNAILISHDGQNLPLEYGGNGLFVSNQENRTWVYKIEPVDQTNVRVRKIIDEIGEATLINFEDKHSYIVVTDLQTEDYDRNKTIYDSHGKPLERGLSQVILNPVSETLIIQKESNQKLVDKSLKTLFDNGFYIFEIVKNDVPYFIVEDHDDNRDIIDLKGKVILSSKEYSSININQTPYAIVRKNKLYGVIDYTTGKELIPYQNERIRQLRPGILYWKNENEFIISDENNQTLSRIQATNIAELHDGATLYIKAANDDKKLGIYTVFGEEILPMEYDEIAFKNQLGGCLQVKKGSEEFITDMKGKKTSL</sequence>
<organism evidence="2 3">
    <name type="scientific">Moheibacter stercoris</name>
    <dbReference type="NCBI Taxonomy" id="1628251"/>
    <lineage>
        <taxon>Bacteria</taxon>
        <taxon>Pseudomonadati</taxon>
        <taxon>Bacteroidota</taxon>
        <taxon>Flavobacteriia</taxon>
        <taxon>Flavobacteriales</taxon>
        <taxon>Weeksellaceae</taxon>
        <taxon>Moheibacter</taxon>
    </lineage>
</organism>
<dbReference type="RefSeq" id="WP_354509740.1">
    <property type="nucleotide sequence ID" value="NZ_JBEPMO010000013.1"/>
</dbReference>